<name>A0A1G9U003_9FIRM</name>
<dbReference type="AlphaFoldDB" id="A0A1G9U003"/>
<evidence type="ECO:0000313" key="2">
    <source>
        <dbReference type="Proteomes" id="UP000199068"/>
    </source>
</evidence>
<accession>A0A1G9U003</accession>
<proteinExistence type="predicted"/>
<organism evidence="1 2">
    <name type="scientific">Romboutsia lituseburensis DSM 797</name>
    <dbReference type="NCBI Taxonomy" id="1121325"/>
    <lineage>
        <taxon>Bacteria</taxon>
        <taxon>Bacillati</taxon>
        <taxon>Bacillota</taxon>
        <taxon>Clostridia</taxon>
        <taxon>Peptostreptococcales</taxon>
        <taxon>Peptostreptococcaceae</taxon>
        <taxon>Romboutsia</taxon>
    </lineage>
</organism>
<protein>
    <submittedName>
        <fullName evidence="1">Phage Mu protein F like protein</fullName>
    </submittedName>
</protein>
<sequence>MASKDYLKLCQEAQDKKLNLAKKQERQIKQIYNDMYKNLSKKLNKVNPDSLTKRYLEELQKELAKEIKLIHTKVEKVIKKNTEKSTNLANNVQLDFFMQINEQYSLNMKDTFSSMFSKIPKAAMHEILHGTAYKDCKGLSERIWQYTKKFDKDIDYIVTEGIANKKTVYEIAKDLEIYVNPKASKPWEWSNVYPNASEKVDYNAQRLARTAVNHAFQQAQKRSCEKNPYVTGIRWVSAGIHGRTCPVCSDRDGQLFKVNEVPLDHPNGLCTTIAEIPMSFDEIGMELRAWRDGESNSKLDNWFSEYGEDFI</sequence>
<gene>
    <name evidence="1" type="ORF">SAMN04515677_11433</name>
</gene>
<dbReference type="EMBL" id="FNGW01000014">
    <property type="protein sequence ID" value="SDM53208.1"/>
    <property type="molecule type" value="Genomic_DNA"/>
</dbReference>
<evidence type="ECO:0000313" key="1">
    <source>
        <dbReference type="EMBL" id="SDM53208.1"/>
    </source>
</evidence>
<dbReference type="RefSeq" id="WP_092727723.1">
    <property type="nucleotide sequence ID" value="NZ_FNGW01000014.1"/>
</dbReference>
<keyword evidence="2" id="KW-1185">Reference proteome</keyword>
<dbReference type="Proteomes" id="UP000199068">
    <property type="component" value="Unassembled WGS sequence"/>
</dbReference>
<reference evidence="1 2" key="1">
    <citation type="submission" date="2016-10" db="EMBL/GenBank/DDBJ databases">
        <authorList>
            <person name="de Groot N.N."/>
        </authorList>
    </citation>
    <scope>NUCLEOTIDE SEQUENCE [LARGE SCALE GENOMIC DNA]</scope>
    <source>
        <strain evidence="1 2">DSM 797</strain>
    </source>
</reference>
<dbReference type="STRING" id="1121325.SAMN04515677_11433"/>